<dbReference type="SMART" id="SM00563">
    <property type="entry name" value="PlsC"/>
    <property type="match status" value="1"/>
</dbReference>
<dbReference type="NCBIfam" id="NF003441">
    <property type="entry name" value="PRK04974.1"/>
    <property type="match status" value="1"/>
</dbReference>
<evidence type="ECO:0000256" key="5">
    <source>
        <dbReference type="ARBA" id="ARBA00013113"/>
    </source>
</evidence>
<dbReference type="InterPro" id="IPR028354">
    <property type="entry name" value="GPAT_PlsB"/>
</dbReference>
<dbReference type="Pfam" id="PF19277">
    <property type="entry name" value="GPAT_C"/>
    <property type="match status" value="1"/>
</dbReference>
<comment type="pathway">
    <text evidence="2">Phospholipid metabolism; CDP-diacylglycerol biosynthesis; CDP-diacylglycerol from sn-glycerol 3-phosphate: step 1/3.</text>
</comment>
<dbReference type="CDD" id="cd07993">
    <property type="entry name" value="LPLAT_DHAPAT-like"/>
    <property type="match status" value="1"/>
</dbReference>
<dbReference type="Proteomes" id="UP000188357">
    <property type="component" value="Unassembled WGS sequence"/>
</dbReference>
<keyword evidence="8 16" id="KW-0808">Transferase</keyword>
<dbReference type="InterPro" id="IPR022284">
    <property type="entry name" value="GPAT/DHAPAT"/>
</dbReference>
<keyword evidence="9" id="KW-0472">Membrane</keyword>
<keyword evidence="10" id="KW-0594">Phospholipid biosynthesis</keyword>
<dbReference type="GO" id="GO:0004366">
    <property type="term" value="F:glycerol-3-phosphate O-acyltransferase activity"/>
    <property type="evidence" value="ECO:0007669"/>
    <property type="project" value="UniProtKB-EC"/>
</dbReference>
<evidence type="ECO:0000256" key="2">
    <source>
        <dbReference type="ARBA" id="ARBA00004765"/>
    </source>
</evidence>
<evidence type="ECO:0000256" key="13">
    <source>
        <dbReference type="ARBA" id="ARBA00048427"/>
    </source>
</evidence>
<dbReference type="STRING" id="1945521.A1232T_01779"/>
<dbReference type="PANTHER" id="PTHR12563:SF17">
    <property type="entry name" value="DIHYDROXYACETONE PHOSPHATE ACYLTRANSFERASE"/>
    <property type="match status" value="1"/>
</dbReference>
<dbReference type="EMBL" id="FUGE01000173">
    <property type="protein sequence ID" value="SJM72513.1"/>
    <property type="molecule type" value="Genomic_DNA"/>
</dbReference>
<evidence type="ECO:0000256" key="9">
    <source>
        <dbReference type="ARBA" id="ARBA00023136"/>
    </source>
</evidence>
<organism evidence="16 17">
    <name type="scientific">Psychrobacter piechaudii</name>
    <dbReference type="NCBI Taxonomy" id="1945521"/>
    <lineage>
        <taxon>Bacteria</taxon>
        <taxon>Pseudomonadati</taxon>
        <taxon>Pseudomonadota</taxon>
        <taxon>Gammaproteobacteria</taxon>
        <taxon>Moraxellales</taxon>
        <taxon>Moraxellaceae</taxon>
        <taxon>Psychrobacter</taxon>
    </lineage>
</organism>
<evidence type="ECO:0000313" key="16">
    <source>
        <dbReference type="EMBL" id="SJM72513.1"/>
    </source>
</evidence>
<comment type="pathway">
    <text evidence="3">Lipid metabolism.</text>
</comment>
<evidence type="ECO:0000256" key="7">
    <source>
        <dbReference type="ARBA" id="ARBA00022475"/>
    </source>
</evidence>
<comment type="catalytic activity">
    <reaction evidence="13">
        <text>sn-glycerol 3-phosphate + an acyl-CoA = a 1-acyl-sn-glycero-3-phosphate + CoA</text>
        <dbReference type="Rhea" id="RHEA:15325"/>
        <dbReference type="ChEBI" id="CHEBI:57287"/>
        <dbReference type="ChEBI" id="CHEBI:57597"/>
        <dbReference type="ChEBI" id="CHEBI:57970"/>
        <dbReference type="ChEBI" id="CHEBI:58342"/>
        <dbReference type="EC" id="2.3.1.15"/>
    </reaction>
</comment>
<proteinExistence type="inferred from homology"/>
<keyword evidence="17" id="KW-1185">Reference proteome</keyword>
<evidence type="ECO:0000256" key="14">
    <source>
        <dbReference type="SAM" id="MobiDB-lite"/>
    </source>
</evidence>
<reference evidence="16 17" key="1">
    <citation type="submission" date="2017-02" db="EMBL/GenBank/DDBJ databases">
        <authorList>
            <person name="Peterson S.W."/>
        </authorList>
    </citation>
    <scope>NUCLEOTIDE SEQUENCE [LARGE SCALE GENOMIC DNA]</scope>
    <source>
        <strain evidence="16">Psychrobacter_piechaudii</strain>
    </source>
</reference>
<evidence type="ECO:0000256" key="10">
    <source>
        <dbReference type="ARBA" id="ARBA00023209"/>
    </source>
</evidence>
<dbReference type="PIRSF" id="PIRSF000437">
    <property type="entry name" value="GPAT_DHAPAT"/>
    <property type="match status" value="1"/>
</dbReference>
<keyword evidence="12 16" id="KW-0012">Acyltransferase</keyword>
<dbReference type="PIRSF" id="PIRSF500064">
    <property type="entry name" value="GPAT"/>
    <property type="match status" value="1"/>
</dbReference>
<evidence type="ECO:0000256" key="12">
    <source>
        <dbReference type="ARBA" id="ARBA00023315"/>
    </source>
</evidence>
<dbReference type="EC" id="2.3.1.15" evidence="5"/>
<dbReference type="SUPFAM" id="SSF69593">
    <property type="entry name" value="Glycerol-3-phosphate (1)-acyltransferase"/>
    <property type="match status" value="1"/>
</dbReference>
<feature type="region of interest" description="Disordered" evidence="14">
    <location>
        <begin position="1"/>
        <end position="35"/>
    </location>
</feature>
<dbReference type="UniPathway" id="UPA00557">
    <property type="reaction ID" value="UER00612"/>
</dbReference>
<evidence type="ECO:0000256" key="8">
    <source>
        <dbReference type="ARBA" id="ARBA00022679"/>
    </source>
</evidence>
<keyword evidence="7" id="KW-1003">Cell membrane</keyword>
<name>A0A1R4GWQ3_9GAMM</name>
<evidence type="ECO:0000256" key="6">
    <source>
        <dbReference type="ARBA" id="ARBA00013432"/>
    </source>
</evidence>
<dbReference type="GO" id="GO:0006631">
    <property type="term" value="P:fatty acid metabolic process"/>
    <property type="evidence" value="ECO:0007669"/>
    <property type="project" value="TreeGrafter"/>
</dbReference>
<evidence type="ECO:0000259" key="15">
    <source>
        <dbReference type="SMART" id="SM00563"/>
    </source>
</evidence>
<gene>
    <name evidence="16" type="primary">plsB</name>
    <name evidence="16" type="ORF">A1232T_01779</name>
</gene>
<evidence type="ECO:0000256" key="3">
    <source>
        <dbReference type="ARBA" id="ARBA00005189"/>
    </source>
</evidence>
<dbReference type="InterPro" id="IPR041728">
    <property type="entry name" value="GPAT/DHAPAT_LPLAT"/>
</dbReference>
<comment type="subcellular location">
    <subcellularLocation>
        <location evidence="1">Cell membrane</location>
        <topology evidence="1">Peripheral membrane protein</topology>
        <orientation evidence="1">Cytoplasmic side</orientation>
    </subcellularLocation>
</comment>
<keyword evidence="10" id="KW-0443">Lipid metabolism</keyword>
<comment type="similarity">
    <text evidence="4">Belongs to the GPAT/DAPAT family.</text>
</comment>
<dbReference type="InterPro" id="IPR002123">
    <property type="entry name" value="Plipid/glycerol_acylTrfase"/>
</dbReference>
<evidence type="ECO:0000256" key="1">
    <source>
        <dbReference type="ARBA" id="ARBA00004413"/>
    </source>
</evidence>
<dbReference type="AlphaFoldDB" id="A0A1R4GWQ3"/>
<protein>
    <recommendedName>
        <fullName evidence="6">Glycerol-3-phosphate acyltransferase</fullName>
        <ecNumber evidence="5">2.3.1.15</ecNumber>
    </recommendedName>
</protein>
<feature type="domain" description="Phospholipid/glycerol acyltransferase" evidence="15">
    <location>
        <begin position="410"/>
        <end position="537"/>
    </location>
</feature>
<dbReference type="RefSeq" id="WP_244156619.1">
    <property type="nucleotide sequence ID" value="NZ_FUGE01000173.1"/>
</dbReference>
<keyword evidence="10" id="KW-0444">Lipid biosynthesis</keyword>
<dbReference type="NCBIfam" id="TIGR03703">
    <property type="entry name" value="plsB"/>
    <property type="match status" value="1"/>
</dbReference>
<dbReference type="GO" id="GO:0016024">
    <property type="term" value="P:CDP-diacylglycerol biosynthetic process"/>
    <property type="evidence" value="ECO:0007669"/>
    <property type="project" value="UniProtKB-UniPathway"/>
</dbReference>
<dbReference type="Pfam" id="PF01553">
    <property type="entry name" value="Acyltransferase"/>
    <property type="match status" value="1"/>
</dbReference>
<dbReference type="GO" id="GO:0005886">
    <property type="term" value="C:plasma membrane"/>
    <property type="evidence" value="ECO:0007669"/>
    <property type="project" value="UniProtKB-SubCell"/>
</dbReference>
<keyword evidence="11" id="KW-1208">Phospholipid metabolism</keyword>
<sequence length="951" mass="107540">MLPSRLMHSLKNRLKKQRQAQKKTKSTASNAQRSTLSLQEQAAQASAAISRSGRSVNQLYRKLSGKTLDLAVKPKVIGDLPTINTEEGALTFYVLREYSRSNSILVDLQTKEHDFPPALVGVESPAFNINENAAIIFLNHPNADGRKVSPRLARLVTACRENPAIKINLVPVSILWGRAPDNEDSLFKLLMADNWEEPSITKQLFNIGMMGRDTFVQFHPPQSLHDLIDSLSAPNTSIPTEQSQQLTQQLFDAVDLKDSELSNSDRELLLQAKRNVEANGLSTSTALVTASEANFSLVLLVQHKLNAYLDSQRQSMIGPDLSDRRNLVDKLINSPAINYACQKEAEAENISFDEAKKRARGYINEIANDYNYSVIRFFYRFLTWLWTQLYDGIEVHHFEQVRELATTHELIYVPCHRSHVDYLLLGYVIFEKGLSLPYVAAGNNLDVPVLGPILRNAIAFYIRRSFKDNELYKAVLREYLHTLIQRNTPIEYFIEGGRSRSGRLLPPRLGMLSMTVHSHLRGSNKPMAFIPTYIGYERIMEGGTYIGELKGKPKESESVLGLLKVSRKIERIFGHVHLSFGTPLLMEDFMEKFDVQPNSLPADRTDTPLSKNAMAMVDNLGVKIMQNINKAAVVNPIALLSLVLLSTPKAALDEDSCREQLALYQRIAHGSPYSESTIITDMSPQSIIDYGIKLKLVERTPHILGDMIKVLPKQMAILSYFRNNILHVFIMSSFLASLVYRNGRIQREHLESIVTQLYPFLQSELFLYRAARNLPDMIDEKLNNLIEQGMVVDLGNGVIGTPEKNSEQYQQLDMLATPVSQSLERYFMSLALLAQQGSGNLTAEQVVDLCHLLGQRLSVLYADDLPDFFDRALFTSFLNTLIRLDYVQNDPETGVLTFDERINNIARHAHYILNPDIMQILQHVATLDEDEINHAISEINNKKLSKFSRKR</sequence>
<evidence type="ECO:0000313" key="17">
    <source>
        <dbReference type="Proteomes" id="UP000188357"/>
    </source>
</evidence>
<feature type="compositionally biased region" description="Basic residues" evidence="14">
    <location>
        <begin position="8"/>
        <end position="25"/>
    </location>
</feature>
<accession>A0A1R4GWQ3</accession>
<dbReference type="InterPro" id="IPR045520">
    <property type="entry name" value="GPAT/DHAPAT_C"/>
</dbReference>
<evidence type="ECO:0000256" key="4">
    <source>
        <dbReference type="ARBA" id="ARBA00007937"/>
    </source>
</evidence>
<evidence type="ECO:0000256" key="11">
    <source>
        <dbReference type="ARBA" id="ARBA00023264"/>
    </source>
</evidence>
<dbReference type="PANTHER" id="PTHR12563">
    <property type="entry name" value="GLYCEROL-3-PHOSPHATE ACYLTRANSFERASE"/>
    <property type="match status" value="1"/>
</dbReference>